<accession>A0ABP1QRL7</accession>
<reference evidence="3 4" key="1">
    <citation type="submission" date="2024-08" db="EMBL/GenBank/DDBJ databases">
        <authorList>
            <person name="Cucini C."/>
            <person name="Frati F."/>
        </authorList>
    </citation>
    <scope>NUCLEOTIDE SEQUENCE [LARGE SCALE GENOMIC DNA]</scope>
</reference>
<keyword evidence="4" id="KW-1185">Reference proteome</keyword>
<evidence type="ECO:0000256" key="1">
    <source>
        <dbReference type="SAM" id="MobiDB-lite"/>
    </source>
</evidence>
<dbReference type="Proteomes" id="UP001642540">
    <property type="component" value="Unassembled WGS sequence"/>
</dbReference>
<proteinExistence type="predicted"/>
<evidence type="ECO:0000313" key="3">
    <source>
        <dbReference type="EMBL" id="CAL8108956.1"/>
    </source>
</evidence>
<comment type="caution">
    <text evidence="3">The sequence shown here is derived from an EMBL/GenBank/DDBJ whole genome shotgun (WGS) entry which is preliminary data.</text>
</comment>
<feature type="chain" id="PRO_5045155886" evidence="2">
    <location>
        <begin position="22"/>
        <end position="119"/>
    </location>
</feature>
<name>A0ABP1QRL7_9HEXA</name>
<dbReference type="EMBL" id="CAXLJM020000040">
    <property type="protein sequence ID" value="CAL8108956.1"/>
    <property type="molecule type" value="Genomic_DNA"/>
</dbReference>
<feature type="signal peptide" evidence="2">
    <location>
        <begin position="1"/>
        <end position="21"/>
    </location>
</feature>
<keyword evidence="2" id="KW-0732">Signal</keyword>
<gene>
    <name evidence="3" type="ORF">ODALV1_LOCUS13149</name>
</gene>
<sequence>MARIHFIVVFGIIMMVGVAVADLQSQCIGTQNLPMYSFTKKCCDEIQLGCEKGRSIPVPCQSCRTNILYFIERFDRCCERLGTHGKTFDFKPWGSFAENPIGNAPPPGTLPAITRYNPD</sequence>
<organism evidence="3 4">
    <name type="scientific">Orchesella dallaii</name>
    <dbReference type="NCBI Taxonomy" id="48710"/>
    <lineage>
        <taxon>Eukaryota</taxon>
        <taxon>Metazoa</taxon>
        <taxon>Ecdysozoa</taxon>
        <taxon>Arthropoda</taxon>
        <taxon>Hexapoda</taxon>
        <taxon>Collembola</taxon>
        <taxon>Entomobryomorpha</taxon>
        <taxon>Entomobryoidea</taxon>
        <taxon>Orchesellidae</taxon>
        <taxon>Orchesellinae</taxon>
        <taxon>Orchesella</taxon>
    </lineage>
</organism>
<protein>
    <submittedName>
        <fullName evidence="3">Uncharacterized protein</fullName>
    </submittedName>
</protein>
<evidence type="ECO:0000313" key="4">
    <source>
        <dbReference type="Proteomes" id="UP001642540"/>
    </source>
</evidence>
<feature type="region of interest" description="Disordered" evidence="1">
    <location>
        <begin position="99"/>
        <end position="119"/>
    </location>
</feature>
<evidence type="ECO:0000256" key="2">
    <source>
        <dbReference type="SAM" id="SignalP"/>
    </source>
</evidence>